<keyword evidence="3" id="KW-1185">Reference proteome</keyword>
<evidence type="ECO:0000313" key="3">
    <source>
        <dbReference type="Proteomes" id="UP001152803"/>
    </source>
</evidence>
<reference evidence="2" key="1">
    <citation type="journal article" date="2023" name="Science">
        <title>Genome structures resolve the early diversification of teleost fishes.</title>
        <authorList>
            <person name="Parey E."/>
            <person name="Louis A."/>
            <person name="Montfort J."/>
            <person name="Bouchez O."/>
            <person name="Roques C."/>
            <person name="Iampietro C."/>
            <person name="Lluch J."/>
            <person name="Castinel A."/>
            <person name="Donnadieu C."/>
            <person name="Desvignes T."/>
            <person name="Floi Bucao C."/>
            <person name="Jouanno E."/>
            <person name="Wen M."/>
            <person name="Mejri S."/>
            <person name="Dirks R."/>
            <person name="Jansen H."/>
            <person name="Henkel C."/>
            <person name="Chen W.J."/>
            <person name="Zahm M."/>
            <person name="Cabau C."/>
            <person name="Klopp C."/>
            <person name="Thompson A.W."/>
            <person name="Robinson-Rechavi M."/>
            <person name="Braasch I."/>
            <person name="Lecointre G."/>
            <person name="Bobe J."/>
            <person name="Postlethwait J.H."/>
            <person name="Berthelot C."/>
            <person name="Roest Crollius H."/>
            <person name="Guiguen Y."/>
        </authorList>
    </citation>
    <scope>NUCLEOTIDE SEQUENCE</scope>
    <source>
        <strain evidence="2">Concon-B</strain>
    </source>
</reference>
<proteinExistence type="predicted"/>
<accession>A0A9Q1DJF7</accession>
<gene>
    <name evidence="2" type="ORF">COCON_G00110110</name>
</gene>
<dbReference type="EMBL" id="JAFJMO010000007">
    <property type="protein sequence ID" value="KAJ8272152.1"/>
    <property type="molecule type" value="Genomic_DNA"/>
</dbReference>
<dbReference type="OrthoDB" id="9950499at2759"/>
<evidence type="ECO:0000313" key="2">
    <source>
        <dbReference type="EMBL" id="KAJ8272152.1"/>
    </source>
</evidence>
<evidence type="ECO:0000256" key="1">
    <source>
        <dbReference type="SAM" id="MobiDB-lite"/>
    </source>
</evidence>
<dbReference type="AlphaFoldDB" id="A0A9Q1DJF7"/>
<feature type="region of interest" description="Disordered" evidence="1">
    <location>
        <begin position="53"/>
        <end position="85"/>
    </location>
</feature>
<name>A0A9Q1DJF7_CONCO</name>
<dbReference type="Proteomes" id="UP001152803">
    <property type="component" value="Unassembled WGS sequence"/>
</dbReference>
<comment type="caution">
    <text evidence="2">The sequence shown here is derived from an EMBL/GenBank/DDBJ whole genome shotgun (WGS) entry which is preliminary data.</text>
</comment>
<sequence>MDVRLYPSASGNPIPGDPSNLSFHHCLGYFDYNKFGNHNSYMNMAEANGALLPADDRSPRMPRVSASTRAGAWPPPGRALAPQSAAVARPPGILGQCLARRRALLG</sequence>
<organism evidence="2 3">
    <name type="scientific">Conger conger</name>
    <name type="common">Conger eel</name>
    <name type="synonym">Muraena conger</name>
    <dbReference type="NCBI Taxonomy" id="82655"/>
    <lineage>
        <taxon>Eukaryota</taxon>
        <taxon>Metazoa</taxon>
        <taxon>Chordata</taxon>
        <taxon>Craniata</taxon>
        <taxon>Vertebrata</taxon>
        <taxon>Euteleostomi</taxon>
        <taxon>Actinopterygii</taxon>
        <taxon>Neopterygii</taxon>
        <taxon>Teleostei</taxon>
        <taxon>Anguilliformes</taxon>
        <taxon>Congridae</taxon>
        <taxon>Conger</taxon>
    </lineage>
</organism>
<protein>
    <submittedName>
        <fullName evidence="2">Uncharacterized protein</fullName>
    </submittedName>
</protein>